<dbReference type="Gene3D" id="3.30.730.10">
    <property type="entry name" value="AP2/ERF domain"/>
    <property type="match status" value="1"/>
</dbReference>
<protein>
    <recommendedName>
        <fullName evidence="9">AP2/ERF domain-containing protein</fullName>
    </recommendedName>
</protein>
<dbReference type="SUPFAM" id="SSF54171">
    <property type="entry name" value="DNA-binding domain"/>
    <property type="match status" value="1"/>
</dbReference>
<comment type="similarity">
    <text evidence="8">Belongs to the AP2/ERF transcription factor family. ERF subfamily.</text>
</comment>
<evidence type="ECO:0000256" key="6">
    <source>
        <dbReference type="ARBA" id="ARBA00023163"/>
    </source>
</evidence>
<evidence type="ECO:0000256" key="5">
    <source>
        <dbReference type="ARBA" id="ARBA00023159"/>
    </source>
</evidence>
<dbReference type="PANTHER" id="PTHR31657">
    <property type="entry name" value="ETHYLENE-RESPONSIVE TRANSCRIPTION FACTOR ERF061"/>
    <property type="match status" value="1"/>
</dbReference>
<dbReference type="InterPro" id="IPR051758">
    <property type="entry name" value="ERF/AP2-like"/>
</dbReference>
<evidence type="ECO:0000256" key="3">
    <source>
        <dbReference type="ARBA" id="ARBA00023015"/>
    </source>
</evidence>
<evidence type="ECO:0000256" key="4">
    <source>
        <dbReference type="ARBA" id="ARBA00023125"/>
    </source>
</evidence>
<dbReference type="PANTHER" id="PTHR31657:SF20">
    <property type="entry name" value="ETHYLENE-RESPONSIVE TRANSCRIPTION FACTOR ERF061"/>
    <property type="match status" value="1"/>
</dbReference>
<evidence type="ECO:0000313" key="11">
    <source>
        <dbReference type="Proteomes" id="UP000317650"/>
    </source>
</evidence>
<dbReference type="AlphaFoldDB" id="A0A4S8IWS6"/>
<keyword evidence="11" id="KW-1185">Reference proteome</keyword>
<proteinExistence type="inferred from homology"/>
<organism evidence="10 11">
    <name type="scientific">Musa balbisiana</name>
    <name type="common">Banana</name>
    <dbReference type="NCBI Taxonomy" id="52838"/>
    <lineage>
        <taxon>Eukaryota</taxon>
        <taxon>Viridiplantae</taxon>
        <taxon>Streptophyta</taxon>
        <taxon>Embryophyta</taxon>
        <taxon>Tracheophyta</taxon>
        <taxon>Spermatophyta</taxon>
        <taxon>Magnoliopsida</taxon>
        <taxon>Liliopsida</taxon>
        <taxon>Zingiberales</taxon>
        <taxon>Musaceae</taxon>
        <taxon>Musa</taxon>
    </lineage>
</organism>
<dbReference type="GO" id="GO:0009873">
    <property type="term" value="P:ethylene-activated signaling pathway"/>
    <property type="evidence" value="ECO:0007669"/>
    <property type="project" value="UniProtKB-KW"/>
</dbReference>
<evidence type="ECO:0000256" key="1">
    <source>
        <dbReference type="ARBA" id="ARBA00004123"/>
    </source>
</evidence>
<keyword evidence="3" id="KW-0805">Transcription regulation</keyword>
<dbReference type="InterPro" id="IPR016177">
    <property type="entry name" value="DNA-bd_dom_sf"/>
</dbReference>
<accession>A0A4S8IWS6</accession>
<dbReference type="InterPro" id="IPR036955">
    <property type="entry name" value="AP2/ERF_dom_sf"/>
</dbReference>
<evidence type="ECO:0000256" key="2">
    <source>
        <dbReference type="ARBA" id="ARBA00022745"/>
    </source>
</evidence>
<reference evidence="10 11" key="1">
    <citation type="journal article" date="2019" name="Nat. Plants">
        <title>Genome sequencing of Musa balbisiana reveals subgenome evolution and function divergence in polyploid bananas.</title>
        <authorList>
            <person name="Yao X."/>
        </authorList>
    </citation>
    <scope>NUCLEOTIDE SEQUENCE [LARGE SCALE GENOMIC DNA]</scope>
    <source>
        <strain evidence="11">cv. DH-PKW</strain>
        <tissue evidence="10">Leaves</tissue>
    </source>
</reference>
<gene>
    <name evidence="10" type="ORF">C4D60_Mb10t13250</name>
</gene>
<keyword evidence="7" id="KW-0539">Nucleus</keyword>
<dbReference type="Proteomes" id="UP000317650">
    <property type="component" value="Chromosome 10"/>
</dbReference>
<evidence type="ECO:0000259" key="9">
    <source>
        <dbReference type="PROSITE" id="PS51032"/>
    </source>
</evidence>
<dbReference type="SMART" id="SM00380">
    <property type="entry name" value="AP2"/>
    <property type="match status" value="1"/>
</dbReference>
<name>A0A4S8IWS6_MUSBA</name>
<dbReference type="InterPro" id="IPR001471">
    <property type="entry name" value="AP2/ERF_dom"/>
</dbReference>
<comment type="caution">
    <text evidence="10">The sequence shown here is derived from an EMBL/GenBank/DDBJ whole genome shotgun (WGS) entry which is preliminary data.</text>
</comment>
<dbReference type="EMBL" id="PYDT01000008">
    <property type="protein sequence ID" value="THU53328.1"/>
    <property type="molecule type" value="Genomic_DNA"/>
</dbReference>
<keyword evidence="6" id="KW-0804">Transcription</keyword>
<dbReference type="CDD" id="cd00018">
    <property type="entry name" value="AP2"/>
    <property type="match status" value="1"/>
</dbReference>
<keyword evidence="4" id="KW-0238">DNA-binding</keyword>
<feature type="domain" description="AP2/ERF" evidence="9">
    <location>
        <begin position="26"/>
        <end position="85"/>
    </location>
</feature>
<evidence type="ECO:0000256" key="7">
    <source>
        <dbReference type="ARBA" id="ARBA00023242"/>
    </source>
</evidence>
<evidence type="ECO:0000256" key="8">
    <source>
        <dbReference type="ARBA" id="ARBA00024343"/>
    </source>
</evidence>
<evidence type="ECO:0000313" key="10">
    <source>
        <dbReference type="EMBL" id="THU53328.1"/>
    </source>
</evidence>
<keyword evidence="2" id="KW-0936">Ethylene signaling pathway</keyword>
<dbReference type="GO" id="GO:0003700">
    <property type="term" value="F:DNA-binding transcription factor activity"/>
    <property type="evidence" value="ECO:0007669"/>
    <property type="project" value="InterPro"/>
</dbReference>
<comment type="subcellular location">
    <subcellularLocation>
        <location evidence="1">Nucleus</location>
    </subcellularLocation>
</comment>
<sequence length="219" mass="23675">MEDQFRRVTSNGAVNPAMVMATQAKRYSDNDGRSSRNRTRVAEIRLPRNRTRVWLGTFDMVEDAAMAYDIAAYELRGDTTHLNFPHAKQQLHAAAWGPGHPHAATLLEVKLKASGGSACSTSPSSSSNELKQASEKDLLCVGVGECGAPEMKWHKTASERRQQPGLHYACSGQEGAAVGCGWGGLHKQDAFLGHGHDLGFSPQTLISEFMDSLPSLPAS</sequence>
<dbReference type="GO" id="GO:0000976">
    <property type="term" value="F:transcription cis-regulatory region binding"/>
    <property type="evidence" value="ECO:0007669"/>
    <property type="project" value="UniProtKB-ARBA"/>
</dbReference>
<keyword evidence="5" id="KW-0010">Activator</keyword>
<dbReference type="GO" id="GO:0005634">
    <property type="term" value="C:nucleus"/>
    <property type="evidence" value="ECO:0007669"/>
    <property type="project" value="UniProtKB-SubCell"/>
</dbReference>
<dbReference type="PROSITE" id="PS51032">
    <property type="entry name" value="AP2_ERF"/>
    <property type="match status" value="1"/>
</dbReference>